<evidence type="ECO:0000259" key="7">
    <source>
        <dbReference type="Pfam" id="PF03328"/>
    </source>
</evidence>
<evidence type="ECO:0000256" key="2">
    <source>
        <dbReference type="ARBA" id="ARBA00005568"/>
    </source>
</evidence>
<reference evidence="9" key="1">
    <citation type="submission" date="2018-10" db="EMBL/GenBank/DDBJ databases">
        <authorList>
            <person name="Peiro R."/>
            <person name="Begona"/>
            <person name="Cbmso G."/>
            <person name="Lopez M."/>
            <person name="Gonzalez S."/>
            <person name="Sacristan E."/>
            <person name="Castillo E."/>
        </authorList>
    </citation>
    <scope>NUCLEOTIDE SEQUENCE [LARGE SCALE GENOMIC DNA]</scope>
</reference>
<feature type="binding site" evidence="5">
    <location>
        <position position="129"/>
    </location>
    <ligand>
        <name>substrate</name>
    </ligand>
</feature>
<gene>
    <name evidence="8" type="primary">mcl2_1</name>
    <name evidence="8" type="ORF">RHODGE_RHODGE_02948</name>
</gene>
<evidence type="ECO:0000256" key="5">
    <source>
        <dbReference type="PIRSR" id="PIRSR015582-1"/>
    </source>
</evidence>
<feature type="binding site" evidence="5">
    <location>
        <position position="65"/>
    </location>
    <ligand>
        <name>substrate</name>
    </ligand>
</feature>
<protein>
    <submittedName>
        <fullName evidence="8">(3S)-malyl-CoA thioesterase</fullName>
    </submittedName>
</protein>
<dbReference type="PIRSF" id="PIRSF015582">
    <property type="entry name" value="Cit_lyase_B"/>
    <property type="match status" value="1"/>
</dbReference>
<dbReference type="Pfam" id="PF03328">
    <property type="entry name" value="HpcH_HpaI"/>
    <property type="match status" value="1"/>
</dbReference>
<dbReference type="InterPro" id="IPR005000">
    <property type="entry name" value="Aldolase/citrate-lyase_domain"/>
</dbReference>
<dbReference type="GO" id="GO:0003824">
    <property type="term" value="F:catalytic activity"/>
    <property type="evidence" value="ECO:0007669"/>
    <property type="project" value="InterPro"/>
</dbReference>
<dbReference type="RefSeq" id="WP_111385675.1">
    <property type="nucleotide sequence ID" value="NZ_NPEW01000117.1"/>
</dbReference>
<keyword evidence="4 6" id="KW-0460">Magnesium</keyword>
<evidence type="ECO:0000256" key="6">
    <source>
        <dbReference type="PIRSR" id="PIRSR015582-2"/>
    </source>
</evidence>
<dbReference type="AlphaFoldDB" id="A0A327K6T8"/>
<dbReference type="GO" id="GO:0000287">
    <property type="term" value="F:magnesium ion binding"/>
    <property type="evidence" value="ECO:0007669"/>
    <property type="project" value="TreeGrafter"/>
</dbReference>
<evidence type="ECO:0000256" key="4">
    <source>
        <dbReference type="ARBA" id="ARBA00022842"/>
    </source>
</evidence>
<evidence type="ECO:0000256" key="3">
    <source>
        <dbReference type="ARBA" id="ARBA00022723"/>
    </source>
</evidence>
<accession>A0A327K6T8</accession>
<evidence type="ECO:0000313" key="9">
    <source>
        <dbReference type="Proteomes" id="UP000289200"/>
    </source>
</evidence>
<dbReference type="PANTHER" id="PTHR32308">
    <property type="entry name" value="LYASE BETA SUBUNIT, PUTATIVE (AFU_ORTHOLOGUE AFUA_4G13030)-RELATED"/>
    <property type="match status" value="1"/>
</dbReference>
<evidence type="ECO:0000256" key="1">
    <source>
        <dbReference type="ARBA" id="ARBA00001946"/>
    </source>
</evidence>
<organism evidence="8 9">
    <name type="scientific">Rhodoplanes serenus</name>
    <dbReference type="NCBI Taxonomy" id="200615"/>
    <lineage>
        <taxon>Bacteria</taxon>
        <taxon>Pseudomonadati</taxon>
        <taxon>Pseudomonadota</taxon>
        <taxon>Alphaproteobacteria</taxon>
        <taxon>Hyphomicrobiales</taxon>
        <taxon>Nitrobacteraceae</taxon>
        <taxon>Rhodoplanes</taxon>
    </lineage>
</organism>
<feature type="binding site" evidence="6">
    <location>
        <position position="156"/>
    </location>
    <ligand>
        <name>Mg(2+)</name>
        <dbReference type="ChEBI" id="CHEBI:18420"/>
    </ligand>
</feature>
<feature type="domain" description="HpcH/HpaI aldolase/citrate lyase" evidence="7">
    <location>
        <begin position="2"/>
        <end position="229"/>
    </location>
</feature>
<dbReference type="OrthoDB" id="9800547at2"/>
<sequence>MRSLLFVPADAEKKLAKAMESGADALIVDLEDSIAPERKATARAAAAEFLAAVAAWPSRPRLLVRVNGLDTGLIDADLDVVIPARPDLVMLPKAEGGAAVIHLDAKLAVREATGGLPDGHVGVVAIATETARSLFLAGTYQGASRRLAGLTWGAEDLSVDLGAEANRDADGRFLDPYRLARTLCLAAAAAARVQAIDTVAVDFRDEGRLRRECEEARRDGFTGKMAIHPAQVPVINAVFTPTPDAVAKARAIVDAFAAAPGAGVVGIGGVMYDRPHLARAEALLARAKAAEEA</sequence>
<evidence type="ECO:0000313" key="8">
    <source>
        <dbReference type="EMBL" id="VCU09778.1"/>
    </source>
</evidence>
<comment type="caution">
    <text evidence="8">The sequence shown here is derived from an EMBL/GenBank/DDBJ whole genome shotgun (WGS) entry which is preliminary data.</text>
</comment>
<proteinExistence type="inferred from homology"/>
<dbReference type="Gene3D" id="3.20.20.60">
    <property type="entry name" value="Phosphoenolpyruvate-binding domains"/>
    <property type="match status" value="1"/>
</dbReference>
<comment type="cofactor">
    <cofactor evidence="1">
        <name>Mg(2+)</name>
        <dbReference type="ChEBI" id="CHEBI:18420"/>
    </cofactor>
</comment>
<dbReference type="InterPro" id="IPR040442">
    <property type="entry name" value="Pyrv_kinase-like_dom_sf"/>
</dbReference>
<dbReference type="EMBL" id="UWOC01000154">
    <property type="protein sequence ID" value="VCU09778.1"/>
    <property type="molecule type" value="Genomic_DNA"/>
</dbReference>
<dbReference type="InterPro" id="IPR015813">
    <property type="entry name" value="Pyrv/PenolPyrv_kinase-like_dom"/>
</dbReference>
<feature type="binding site" evidence="6">
    <location>
        <position position="129"/>
    </location>
    <ligand>
        <name>Mg(2+)</name>
        <dbReference type="ChEBI" id="CHEBI:18420"/>
    </ligand>
</feature>
<dbReference type="SUPFAM" id="SSF51621">
    <property type="entry name" value="Phosphoenolpyruvate/pyruvate domain"/>
    <property type="match status" value="1"/>
</dbReference>
<dbReference type="Proteomes" id="UP000289200">
    <property type="component" value="Unassembled WGS sequence"/>
</dbReference>
<dbReference type="InterPro" id="IPR011206">
    <property type="entry name" value="Citrate_lyase_beta/mcl1/mcl2"/>
</dbReference>
<comment type="similarity">
    <text evidence="2">Belongs to the HpcH/HpaI aldolase family.</text>
</comment>
<dbReference type="PANTHER" id="PTHR32308:SF0">
    <property type="entry name" value="HPCH_HPAI ALDOLASE_CITRATE LYASE DOMAIN-CONTAINING PROTEIN"/>
    <property type="match status" value="1"/>
</dbReference>
<dbReference type="GO" id="GO:0006107">
    <property type="term" value="P:oxaloacetate metabolic process"/>
    <property type="evidence" value="ECO:0007669"/>
    <property type="project" value="TreeGrafter"/>
</dbReference>
<keyword evidence="3 6" id="KW-0479">Metal-binding</keyword>
<name>A0A327K6T8_9BRAD</name>
<keyword evidence="9" id="KW-1185">Reference proteome</keyword>